<evidence type="ECO:0000313" key="11">
    <source>
        <dbReference type="Proteomes" id="UP001501725"/>
    </source>
</evidence>
<keyword evidence="2" id="KW-0813">Transport</keyword>
<name>A0ABP8HSL3_9BACT</name>
<dbReference type="Pfam" id="PF25539">
    <property type="entry name" value="Bestrophin_2"/>
    <property type="match status" value="1"/>
</dbReference>
<dbReference type="EMBL" id="BAABGY010000018">
    <property type="protein sequence ID" value="GAA4343748.1"/>
    <property type="molecule type" value="Genomic_DNA"/>
</dbReference>
<evidence type="ECO:0000256" key="7">
    <source>
        <dbReference type="ARBA" id="ARBA00023136"/>
    </source>
</evidence>
<evidence type="ECO:0000256" key="3">
    <source>
        <dbReference type="ARBA" id="ARBA00022475"/>
    </source>
</evidence>
<feature type="transmembrane region" description="Helical" evidence="9">
    <location>
        <begin position="204"/>
        <end position="226"/>
    </location>
</feature>
<keyword evidence="3" id="KW-1003">Cell membrane</keyword>
<comment type="caution">
    <text evidence="10">The sequence shown here is derived from an EMBL/GenBank/DDBJ whole genome shotgun (WGS) entry which is preliminary data.</text>
</comment>
<feature type="transmembrane region" description="Helical" evidence="9">
    <location>
        <begin position="232"/>
        <end position="251"/>
    </location>
</feature>
<keyword evidence="6" id="KW-0406">Ion transport</keyword>
<evidence type="ECO:0000256" key="5">
    <source>
        <dbReference type="ARBA" id="ARBA00022989"/>
    </source>
</evidence>
<evidence type="ECO:0000256" key="9">
    <source>
        <dbReference type="SAM" id="Phobius"/>
    </source>
</evidence>
<evidence type="ECO:0000313" key="10">
    <source>
        <dbReference type="EMBL" id="GAA4343748.1"/>
    </source>
</evidence>
<accession>A0ABP8HSL3</accession>
<evidence type="ECO:0000256" key="1">
    <source>
        <dbReference type="ARBA" id="ARBA00004651"/>
    </source>
</evidence>
<dbReference type="InterPro" id="IPR044669">
    <property type="entry name" value="YneE/VCCN1/2-like"/>
</dbReference>
<evidence type="ECO:0000256" key="2">
    <source>
        <dbReference type="ARBA" id="ARBA00022448"/>
    </source>
</evidence>
<dbReference type="RefSeq" id="WP_345258176.1">
    <property type="nucleotide sequence ID" value="NZ_BAABGY010000018.1"/>
</dbReference>
<protein>
    <submittedName>
        <fullName evidence="10">Bestrophin family ion channel</fullName>
    </submittedName>
</protein>
<organism evidence="10 11">
    <name type="scientific">Flaviaesturariibacter amylovorans</name>
    <dbReference type="NCBI Taxonomy" id="1084520"/>
    <lineage>
        <taxon>Bacteria</taxon>
        <taxon>Pseudomonadati</taxon>
        <taxon>Bacteroidota</taxon>
        <taxon>Chitinophagia</taxon>
        <taxon>Chitinophagales</taxon>
        <taxon>Chitinophagaceae</taxon>
        <taxon>Flaviaestuariibacter</taxon>
    </lineage>
</organism>
<evidence type="ECO:0000256" key="4">
    <source>
        <dbReference type="ARBA" id="ARBA00022692"/>
    </source>
</evidence>
<gene>
    <name evidence="10" type="ORF">GCM10023184_44230</name>
</gene>
<evidence type="ECO:0000256" key="6">
    <source>
        <dbReference type="ARBA" id="ARBA00023065"/>
    </source>
</evidence>
<dbReference type="PANTHER" id="PTHR33281">
    <property type="entry name" value="UPF0187 PROTEIN YNEE"/>
    <property type="match status" value="1"/>
</dbReference>
<proteinExistence type="inferred from homology"/>
<keyword evidence="5 9" id="KW-1133">Transmembrane helix</keyword>
<keyword evidence="11" id="KW-1185">Reference proteome</keyword>
<comment type="similarity">
    <text evidence="8">Belongs to the anion channel-forming bestrophin (TC 1.A.46) family.</text>
</comment>
<evidence type="ECO:0000256" key="8">
    <source>
        <dbReference type="ARBA" id="ARBA00034708"/>
    </source>
</evidence>
<dbReference type="PANTHER" id="PTHR33281:SF19">
    <property type="entry name" value="VOLTAGE-DEPENDENT ANION CHANNEL-FORMING PROTEIN YNEE"/>
    <property type="match status" value="1"/>
</dbReference>
<keyword evidence="4 9" id="KW-0812">Transmembrane</keyword>
<reference evidence="11" key="1">
    <citation type="journal article" date="2019" name="Int. J. Syst. Evol. Microbiol.">
        <title>The Global Catalogue of Microorganisms (GCM) 10K type strain sequencing project: providing services to taxonomists for standard genome sequencing and annotation.</title>
        <authorList>
            <consortium name="The Broad Institute Genomics Platform"/>
            <consortium name="The Broad Institute Genome Sequencing Center for Infectious Disease"/>
            <person name="Wu L."/>
            <person name="Ma J."/>
        </authorList>
    </citation>
    <scope>NUCLEOTIDE SEQUENCE [LARGE SCALE GENOMIC DNA]</scope>
    <source>
        <strain evidence="11">JCM 17919</strain>
    </source>
</reference>
<feature type="transmembrane region" description="Helical" evidence="9">
    <location>
        <begin position="44"/>
        <end position="62"/>
    </location>
</feature>
<keyword evidence="7 9" id="KW-0472">Membrane</keyword>
<dbReference type="Proteomes" id="UP001501725">
    <property type="component" value="Unassembled WGS sequence"/>
</dbReference>
<sequence length="305" mass="35162">MLLKENIPVGYIIGKIRKELLAVTLYAAVVAAVHEYVGWARVELPLAVPMIMGTIISMLLAFRSNQAYDRWWEARTVWGSIVNDSRTLARQVNTLSKEVYQGDEFFFFKQRFIKRQIAWCCSLSRSLRQQPAAEGLERYLVKRDLEHIGQFTNVPMALLELHGHDLQQALDNGWINTFQQVEVDRTLTRLCDAMGRCERIKNTVFPATYSLYIHFSLVFFFTLLPFSLIDVFGTLLFIPAMVAIATAFFLVEKMAIHLQDPFESKPTDTPMTAICATIERDLRQVINESYPTELVPQKKKHFYIL</sequence>
<comment type="subcellular location">
    <subcellularLocation>
        <location evidence="1">Cell membrane</location>
        <topology evidence="1">Multi-pass membrane protein</topology>
    </subcellularLocation>
</comment>
<feature type="transmembrane region" description="Helical" evidence="9">
    <location>
        <begin position="20"/>
        <end position="38"/>
    </location>
</feature>